<name>A0ABP7SHR5_9ACTN</name>
<dbReference type="Gene3D" id="3.10.450.50">
    <property type="match status" value="1"/>
</dbReference>
<comment type="caution">
    <text evidence="2">The sequence shown here is derived from an EMBL/GenBank/DDBJ whole genome shotgun (WGS) entry which is preliminary data.</text>
</comment>
<dbReference type="InterPro" id="IPR032710">
    <property type="entry name" value="NTF2-like_dom_sf"/>
</dbReference>
<accession>A0ABP7SHR5</accession>
<proteinExistence type="predicted"/>
<dbReference type="Proteomes" id="UP001500456">
    <property type="component" value="Unassembled WGS sequence"/>
</dbReference>
<evidence type="ECO:0000259" key="1">
    <source>
        <dbReference type="Pfam" id="PF12680"/>
    </source>
</evidence>
<dbReference type="InterPro" id="IPR037401">
    <property type="entry name" value="SnoaL-like"/>
</dbReference>
<feature type="domain" description="SnoaL-like" evidence="1">
    <location>
        <begin position="25"/>
        <end position="124"/>
    </location>
</feature>
<protein>
    <submittedName>
        <fullName evidence="2">Nuclear transport factor 2 family protein</fullName>
    </submittedName>
</protein>
<evidence type="ECO:0000313" key="2">
    <source>
        <dbReference type="EMBL" id="GAA4011909.1"/>
    </source>
</evidence>
<dbReference type="Pfam" id="PF12680">
    <property type="entry name" value="SnoaL_2"/>
    <property type="match status" value="1"/>
</dbReference>
<reference evidence="3" key="1">
    <citation type="journal article" date="2019" name="Int. J. Syst. Evol. Microbiol.">
        <title>The Global Catalogue of Microorganisms (GCM) 10K type strain sequencing project: providing services to taxonomists for standard genome sequencing and annotation.</title>
        <authorList>
            <consortium name="The Broad Institute Genomics Platform"/>
            <consortium name="The Broad Institute Genome Sequencing Center for Infectious Disease"/>
            <person name="Wu L."/>
            <person name="Ma J."/>
        </authorList>
    </citation>
    <scope>NUCLEOTIDE SEQUENCE [LARGE SCALE GENOMIC DNA]</scope>
    <source>
        <strain evidence="3">JCM 16924</strain>
    </source>
</reference>
<keyword evidence="3" id="KW-1185">Reference proteome</keyword>
<sequence length="147" mass="16676">MGAFMYHAIVRRKVRNLWRTVGSGEGGWRKAVALAAPDVHFRFVGDTPMGADLRGREGFADWFERFERTFPGLRLTLQDVVVQGPPWNTSVVTRLTVRGTLADGGAYENEAVQWVRLRWGRMVEDTVLEDTLRLDQACRRQEAARAA</sequence>
<gene>
    <name evidence="2" type="ORF">GCM10022232_61990</name>
</gene>
<evidence type="ECO:0000313" key="3">
    <source>
        <dbReference type="Proteomes" id="UP001500456"/>
    </source>
</evidence>
<organism evidence="2 3">
    <name type="scientific">Streptomyces plumbiresistens</name>
    <dbReference type="NCBI Taxonomy" id="511811"/>
    <lineage>
        <taxon>Bacteria</taxon>
        <taxon>Bacillati</taxon>
        <taxon>Actinomycetota</taxon>
        <taxon>Actinomycetes</taxon>
        <taxon>Kitasatosporales</taxon>
        <taxon>Streptomycetaceae</taxon>
        <taxon>Streptomyces</taxon>
    </lineage>
</organism>
<dbReference type="SUPFAM" id="SSF54427">
    <property type="entry name" value="NTF2-like"/>
    <property type="match status" value="1"/>
</dbReference>
<dbReference type="EMBL" id="BAAAZX010000020">
    <property type="protein sequence ID" value="GAA4011909.1"/>
    <property type="molecule type" value="Genomic_DNA"/>
</dbReference>